<comment type="subunit">
    <text evidence="4 8">The glycine cleavage system is composed of four proteins: P, T, L and H.</text>
</comment>
<evidence type="ECO:0000313" key="14">
    <source>
        <dbReference type="Proteomes" id="UP000017396"/>
    </source>
</evidence>
<comment type="catalytic activity">
    <reaction evidence="7 8">
        <text>N(6)-[(R)-lipoyl]-L-lysyl-[glycine-cleavage complex H protein] + glycine + H(+) = N(6)-[(R)-S(8)-aminomethyldihydrolipoyl]-L-lysyl-[glycine-cleavage complex H protein] + CO2</text>
        <dbReference type="Rhea" id="RHEA:24304"/>
        <dbReference type="Rhea" id="RHEA-COMP:10494"/>
        <dbReference type="Rhea" id="RHEA-COMP:10495"/>
        <dbReference type="ChEBI" id="CHEBI:15378"/>
        <dbReference type="ChEBI" id="CHEBI:16526"/>
        <dbReference type="ChEBI" id="CHEBI:57305"/>
        <dbReference type="ChEBI" id="CHEBI:83099"/>
        <dbReference type="ChEBI" id="CHEBI:83143"/>
        <dbReference type="EC" id="1.4.4.2"/>
    </reaction>
</comment>
<dbReference type="Gene3D" id="3.40.640.10">
    <property type="entry name" value="Type I PLP-dependent aspartate aminotransferase-like (Major domain)"/>
    <property type="match status" value="2"/>
</dbReference>
<evidence type="ECO:0000256" key="2">
    <source>
        <dbReference type="ARBA" id="ARBA00003788"/>
    </source>
</evidence>
<dbReference type="STRING" id="1183438.GKIL_0046"/>
<dbReference type="SUPFAM" id="SSF53383">
    <property type="entry name" value="PLP-dependent transferases"/>
    <property type="match status" value="2"/>
</dbReference>
<dbReference type="Gene3D" id="3.90.1150.10">
    <property type="entry name" value="Aspartate Aminotransferase, domain 1"/>
    <property type="match status" value="2"/>
</dbReference>
<dbReference type="PATRIC" id="fig|1183438.3.peg.47"/>
<evidence type="ECO:0000256" key="5">
    <source>
        <dbReference type="ARBA" id="ARBA00022898"/>
    </source>
</evidence>
<comment type="cofactor">
    <cofactor evidence="1 8 9">
        <name>pyridoxal 5'-phosphate</name>
        <dbReference type="ChEBI" id="CHEBI:597326"/>
    </cofactor>
</comment>
<dbReference type="InterPro" id="IPR015421">
    <property type="entry name" value="PyrdxlP-dep_Trfase_major"/>
</dbReference>
<dbReference type="InterPro" id="IPR015424">
    <property type="entry name" value="PyrdxlP-dep_Trfase"/>
</dbReference>
<dbReference type="Pfam" id="PF01212">
    <property type="entry name" value="Beta_elim_lyase"/>
    <property type="match status" value="1"/>
</dbReference>
<dbReference type="GO" id="GO:0016594">
    <property type="term" value="F:glycine binding"/>
    <property type="evidence" value="ECO:0007669"/>
    <property type="project" value="TreeGrafter"/>
</dbReference>
<protein>
    <recommendedName>
        <fullName evidence="8">Glycine dehydrogenase (decarboxylating)</fullName>
        <ecNumber evidence="8">1.4.4.2</ecNumber>
    </recommendedName>
    <alternativeName>
        <fullName evidence="8">Glycine cleavage system P-protein</fullName>
    </alternativeName>
    <alternativeName>
        <fullName evidence="8">Glycine decarboxylase</fullName>
    </alternativeName>
    <alternativeName>
        <fullName evidence="8">Glycine dehydrogenase (aminomethyl-transferring)</fullName>
    </alternativeName>
</protein>
<dbReference type="InterPro" id="IPR001597">
    <property type="entry name" value="ArAA_b-elim_lyase/Thr_aldolase"/>
</dbReference>
<keyword evidence="5 8" id="KW-0663">Pyridoxal phosphate</keyword>
<dbReference type="KEGG" id="glj:GKIL_0046"/>
<dbReference type="HAMAP" id="MF_00711">
    <property type="entry name" value="GcvP"/>
    <property type="match status" value="1"/>
</dbReference>
<comment type="function">
    <text evidence="2 8">The glycine cleavage system catalyzes the degradation of glycine. The P protein binds the alpha-amino group of glycine through its pyridoxal phosphate cofactor; CO(2) is released and the remaining methylamine moiety is then transferred to the lipoamide cofactor of the H protein.</text>
</comment>
<dbReference type="eggNOG" id="COG0403">
    <property type="taxonomic scope" value="Bacteria"/>
</dbReference>
<dbReference type="InterPro" id="IPR003437">
    <property type="entry name" value="GcvP"/>
</dbReference>
<evidence type="ECO:0000259" key="11">
    <source>
        <dbReference type="Pfam" id="PF02347"/>
    </source>
</evidence>
<name>U5QBU8_GLOK1</name>
<evidence type="ECO:0000256" key="9">
    <source>
        <dbReference type="PIRSR" id="PIRSR603437-50"/>
    </source>
</evidence>
<organism evidence="13 14">
    <name type="scientific">Gloeobacter kilaueensis (strain ATCC BAA-2537 / CCAP 1431/1 / ULC 316 / JS1)</name>
    <dbReference type="NCBI Taxonomy" id="1183438"/>
    <lineage>
        <taxon>Bacteria</taxon>
        <taxon>Bacillati</taxon>
        <taxon>Cyanobacteriota</taxon>
        <taxon>Cyanophyceae</taxon>
        <taxon>Gloeobacterales</taxon>
        <taxon>Gloeobacteraceae</taxon>
        <taxon>Gloeobacter</taxon>
    </lineage>
</organism>
<dbReference type="HOGENOM" id="CLU_004620_3_2_3"/>
<dbReference type="CDD" id="cd00613">
    <property type="entry name" value="GDC-P"/>
    <property type="match status" value="2"/>
</dbReference>
<dbReference type="PANTHER" id="PTHR11773">
    <property type="entry name" value="GLYCINE DEHYDROGENASE, DECARBOXYLATING"/>
    <property type="match status" value="1"/>
</dbReference>
<dbReference type="eggNOG" id="COG1003">
    <property type="taxonomic scope" value="Bacteria"/>
</dbReference>
<dbReference type="EC" id="1.4.4.2" evidence="8"/>
<evidence type="ECO:0000256" key="6">
    <source>
        <dbReference type="ARBA" id="ARBA00023002"/>
    </source>
</evidence>
<reference evidence="13 14" key="1">
    <citation type="journal article" date="2013" name="PLoS ONE">
        <title>Cultivation and Complete Genome Sequencing of Gloeobacter kilaueensis sp. nov., from a Lava Cave in Kilauea Caldera, Hawai'i.</title>
        <authorList>
            <person name="Saw J.H."/>
            <person name="Schatz M."/>
            <person name="Brown M.V."/>
            <person name="Kunkel D.D."/>
            <person name="Foster J.S."/>
            <person name="Shick H."/>
            <person name="Christensen S."/>
            <person name="Hou S."/>
            <person name="Wan X."/>
            <person name="Donachie S.P."/>
        </authorList>
    </citation>
    <scope>NUCLEOTIDE SEQUENCE [LARGE SCALE GENOMIC DNA]</scope>
    <source>
        <strain evidence="14">JS</strain>
    </source>
</reference>
<evidence type="ECO:0000256" key="4">
    <source>
        <dbReference type="ARBA" id="ARBA00011690"/>
    </source>
</evidence>
<feature type="modified residue" description="N6-(pyridoxal phosphate)lysine" evidence="8 9">
    <location>
        <position position="735"/>
    </location>
</feature>
<dbReference type="FunFam" id="3.40.640.10:FF:000005">
    <property type="entry name" value="Glycine dehydrogenase (decarboxylating), mitochondrial"/>
    <property type="match status" value="1"/>
</dbReference>
<accession>U5QBU8</accession>
<dbReference type="Pfam" id="PF21478">
    <property type="entry name" value="GcvP2_C"/>
    <property type="match status" value="1"/>
</dbReference>
<comment type="similarity">
    <text evidence="3 8">Belongs to the GcvP family.</text>
</comment>
<evidence type="ECO:0000256" key="3">
    <source>
        <dbReference type="ARBA" id="ARBA00010756"/>
    </source>
</evidence>
<evidence type="ECO:0000313" key="13">
    <source>
        <dbReference type="EMBL" id="AGY56293.1"/>
    </source>
</evidence>
<proteinExistence type="inferred from homology"/>
<dbReference type="InterPro" id="IPR020581">
    <property type="entry name" value="GDC_P"/>
</dbReference>
<dbReference type="FunFam" id="3.40.640.10:FF:000007">
    <property type="entry name" value="glycine dehydrogenase (Decarboxylating), mitochondrial"/>
    <property type="match status" value="1"/>
</dbReference>
<feature type="domain" description="Aromatic amino acid beta-eliminating lyase/threonine aldolase" evidence="10">
    <location>
        <begin position="574"/>
        <end position="714"/>
    </location>
</feature>
<dbReference type="GO" id="GO:0005960">
    <property type="term" value="C:glycine cleavage complex"/>
    <property type="evidence" value="ECO:0007669"/>
    <property type="project" value="TreeGrafter"/>
</dbReference>
<dbReference type="EMBL" id="CP003587">
    <property type="protein sequence ID" value="AGY56293.1"/>
    <property type="molecule type" value="Genomic_DNA"/>
</dbReference>
<dbReference type="InterPro" id="IPR049315">
    <property type="entry name" value="GDC-P_N"/>
</dbReference>
<sequence>MPEPTIDRELDLLTAWNSATDSPVAARADSKSIFDYTDSFAARHIGPDQGDVEAMLAALGCRSLDELIDRAVPADIRLSSPLRLPAGKSEYEVLEWLRAIAAQNQIYRSFIGMGYADCITPAVIQRNVLENPGWYTQYTPYQAEIAQGRLEALLNFQTMVIDLTALEIANASLLDEATAAAEAMTMSFGLKAKGGSRCFFVSRECHPQTIAVVRTRALPLEIEVVVGDHREFDFAAQPCFGALLQYPASDGALYDYRPFVEAAHRAGALVTVAADLLSLTLLTPPGEWGADIAVGNTQRFGVPLGYGGPHAAYFATRDRFKRQLPGRIVGVSTDSHGQPALRLALQTREQHIRRDKATSNICTAQVLLAVIAGFYAVYHGPEGLRRIAGRIHRLTGILARGLERLGYRLGSQAYFDTLRVELDDAASLRQLIERAEARKINLRPIESTALGISLDETTALADLEALFEIFALDRPLPFGLEDLSAHQAILPAAFVRQSDFLTHPVFQRYHSETELLRYMHRLESRDLALNTSMIPLGSCTMKLNATAEMLPVTWPEFGKLHPFAPLSQARGYQILFEQLEAALAEITGFAAISLQPNAGSQGEYTGLLVICAYHRSRGEAHRDICLIPQSAHGTNPASAVMAGLKVVPVACDEEGNIDLADLRAKVQAHGERLAALMVTYPSTHGVFESSIVSICEIVHGSGGQVYMDGANLNAQVGLCRPGDYGADVCHLNLHKTFCIPHGGGGPGMGPIGVASHLVPFLPGHPVIEQVGGPSGIGAVAAAPWGSASILTISWVYIALMGGSGLTEATRVAILNANYIAHRLAPYYPVLYRGESGLVAHECILDLRKLKTSATIEVEDVAKRLMDYGFHAPTVSWPVAGTIMIEPTESESKAELDRFCDALIAIRHEIAAIEDRQADRADNLLKNAPHTALCLLAAEWPHSYSRIEAAYPAPWTREHKFWPVVGRIDNAAGDRNLVCSCLPMDAYGE</sequence>
<dbReference type="GO" id="GO:0030170">
    <property type="term" value="F:pyridoxal phosphate binding"/>
    <property type="evidence" value="ECO:0007669"/>
    <property type="project" value="TreeGrafter"/>
</dbReference>
<dbReference type="GO" id="GO:0016829">
    <property type="term" value="F:lyase activity"/>
    <property type="evidence" value="ECO:0007669"/>
    <property type="project" value="InterPro"/>
</dbReference>
<dbReference type="GO" id="GO:0019464">
    <property type="term" value="P:glycine decarboxylation via glycine cleavage system"/>
    <property type="evidence" value="ECO:0007669"/>
    <property type="project" value="UniProtKB-UniRule"/>
</dbReference>
<evidence type="ECO:0000256" key="8">
    <source>
        <dbReference type="HAMAP-Rule" id="MF_00711"/>
    </source>
</evidence>
<dbReference type="Proteomes" id="UP000017396">
    <property type="component" value="Chromosome"/>
</dbReference>
<dbReference type="NCBIfam" id="NF003346">
    <property type="entry name" value="PRK04366.1"/>
    <property type="match status" value="1"/>
</dbReference>
<dbReference type="RefSeq" id="WP_023171279.1">
    <property type="nucleotide sequence ID" value="NC_022600.1"/>
</dbReference>
<dbReference type="GO" id="GO:0004375">
    <property type="term" value="F:glycine dehydrogenase (decarboxylating) activity"/>
    <property type="evidence" value="ECO:0007669"/>
    <property type="project" value="UniProtKB-EC"/>
</dbReference>
<dbReference type="InterPro" id="IPR049316">
    <property type="entry name" value="GDC-P_C"/>
</dbReference>
<evidence type="ECO:0000256" key="7">
    <source>
        <dbReference type="ARBA" id="ARBA00049026"/>
    </source>
</evidence>
<feature type="domain" description="Glycine cleavage system P-protein N-terminal" evidence="11">
    <location>
        <begin position="43"/>
        <end position="470"/>
    </location>
</feature>
<dbReference type="InterPro" id="IPR015422">
    <property type="entry name" value="PyrdxlP-dep_Trfase_small"/>
</dbReference>
<dbReference type="PANTHER" id="PTHR11773:SF1">
    <property type="entry name" value="GLYCINE DEHYDROGENASE (DECARBOXYLATING), MITOCHONDRIAL"/>
    <property type="match status" value="1"/>
</dbReference>
<evidence type="ECO:0000256" key="1">
    <source>
        <dbReference type="ARBA" id="ARBA00001933"/>
    </source>
</evidence>
<dbReference type="GO" id="GO:0005829">
    <property type="term" value="C:cytosol"/>
    <property type="evidence" value="ECO:0007669"/>
    <property type="project" value="TreeGrafter"/>
</dbReference>
<evidence type="ECO:0000259" key="12">
    <source>
        <dbReference type="Pfam" id="PF21478"/>
    </source>
</evidence>
<dbReference type="Pfam" id="PF02347">
    <property type="entry name" value="GDC-P"/>
    <property type="match status" value="1"/>
</dbReference>
<dbReference type="AlphaFoldDB" id="U5QBU8"/>
<evidence type="ECO:0000259" key="10">
    <source>
        <dbReference type="Pfam" id="PF01212"/>
    </source>
</evidence>
<feature type="domain" description="Glycine dehydrogenase C-terminal" evidence="12">
    <location>
        <begin position="808"/>
        <end position="929"/>
    </location>
</feature>
<dbReference type="FunFam" id="3.90.1150.10:FF:000007">
    <property type="entry name" value="Glycine dehydrogenase (decarboxylating), mitochondrial"/>
    <property type="match status" value="1"/>
</dbReference>
<keyword evidence="14" id="KW-1185">Reference proteome</keyword>
<keyword evidence="6 8" id="KW-0560">Oxidoreductase</keyword>
<dbReference type="OrthoDB" id="9801272at2"/>
<gene>
    <name evidence="8 13" type="primary">gcvP</name>
    <name evidence="13" type="ORF">GKIL_0046</name>
</gene>
<dbReference type="NCBIfam" id="TIGR00461">
    <property type="entry name" value="gcvP"/>
    <property type="match status" value="1"/>
</dbReference>